<reference evidence="1 2" key="1">
    <citation type="submission" date="2015-12" db="EMBL/GenBank/DDBJ databases">
        <title>Genome sequence of Aneurinibacillus soli.</title>
        <authorList>
            <person name="Lee J.S."/>
            <person name="Lee K.C."/>
            <person name="Kim K.K."/>
            <person name="Lee B.W."/>
        </authorList>
    </citation>
    <scope>NUCLEOTIDE SEQUENCE [LARGE SCALE GENOMIC DNA]</scope>
    <source>
        <strain evidence="1 2">CB4</strain>
    </source>
</reference>
<dbReference type="EMBL" id="AP017312">
    <property type="protein sequence ID" value="BAU29599.1"/>
    <property type="molecule type" value="Genomic_DNA"/>
</dbReference>
<proteinExistence type="predicted"/>
<dbReference type="RefSeq" id="WP_096467263.1">
    <property type="nucleotide sequence ID" value="NZ_AP017312.1"/>
</dbReference>
<accession>A0A0U5B898</accession>
<dbReference type="KEGG" id="asoc:CB4_03810"/>
<evidence type="ECO:0000313" key="1">
    <source>
        <dbReference type="EMBL" id="BAU29599.1"/>
    </source>
</evidence>
<protein>
    <submittedName>
        <fullName evidence="1">Putative transposase</fullName>
    </submittedName>
</protein>
<keyword evidence="2" id="KW-1185">Reference proteome</keyword>
<dbReference type="Pfam" id="PF01385">
    <property type="entry name" value="OrfB_IS605"/>
    <property type="match status" value="1"/>
</dbReference>
<dbReference type="AlphaFoldDB" id="A0A0U5B898"/>
<sequence>MTTPTYVLTLPLQVETWQEHILEKRLHIGRTIYNACLGEAWRRYKYMIRNPRYWEVVRMPKGKERNQLLNQFKEQYGVRKFDLNRYVQGMGRTLKQNIGSQMAQNIAERAFQAIEKVMYGNGKKVHFCSVGQFFSLEEKTNKTGFRYFPENKRMEWLGLILPVMIKNQDEYAHLALQDKIKYCRLVKKVIRGKNRYFVQFALEGFPPKKRNHNHSKDENARVGLDIGTSTLAITSEKEVKLFELAEGLSVDERQKRMLQRKLDRSRRANNPNKYKEDGTINKSNREKWIQSENYKKARQEFAEMSRKIADKRRQSHNQLANYILSLGLDVRVETMNFKGLQAKAKKTEISEKTGRYKRKKRFGKSVANRAPSMLLSIIDNKLNYFGLKLKRIDTTKVKASQFEHFTQTCVKKKLSKRWNHFEQGDVQRDLYSAFLIMNTKDNLREVDVGRANETWNNFFGKHEQEMERIKHLSKKQVSSIGL</sequence>
<evidence type="ECO:0000313" key="2">
    <source>
        <dbReference type="Proteomes" id="UP000217696"/>
    </source>
</evidence>
<name>A0A0U5B898_9BACL</name>
<organism evidence="1 2">
    <name type="scientific">Aneurinibacillus soli</name>
    <dbReference type="NCBI Taxonomy" id="1500254"/>
    <lineage>
        <taxon>Bacteria</taxon>
        <taxon>Bacillati</taxon>
        <taxon>Bacillota</taxon>
        <taxon>Bacilli</taxon>
        <taxon>Bacillales</taxon>
        <taxon>Paenibacillaceae</taxon>
        <taxon>Aneurinibacillus group</taxon>
        <taxon>Aneurinibacillus</taxon>
    </lineage>
</organism>
<dbReference type="Proteomes" id="UP000217696">
    <property type="component" value="Chromosome"/>
</dbReference>
<dbReference type="OrthoDB" id="1652909at2"/>
<gene>
    <name evidence="1" type="ORF">CB4_03810</name>
</gene>
<dbReference type="InterPro" id="IPR001959">
    <property type="entry name" value="Transposase"/>
</dbReference>